<dbReference type="RefSeq" id="WP_035540637.1">
    <property type="nucleotide sequence ID" value="NZ_ARYL01000033.1"/>
</dbReference>
<dbReference type="eggNOG" id="ENOG502ZKPQ">
    <property type="taxonomic scope" value="Bacteria"/>
</dbReference>
<proteinExistence type="predicted"/>
<dbReference type="Proteomes" id="UP000024942">
    <property type="component" value="Unassembled WGS sequence"/>
</dbReference>
<name>A0A059G3Z2_9PROT</name>
<accession>A0A059G3Z2</accession>
<dbReference type="AlphaFoldDB" id="A0A059G3Z2"/>
<reference evidence="1 2" key="1">
    <citation type="journal article" date="2014" name="Antonie Van Leeuwenhoek">
        <title>Hyphomonas beringensis sp. nov. and Hyphomonas chukchiensis sp. nov., isolated from surface seawater of the Bering Sea and Chukchi Sea.</title>
        <authorList>
            <person name="Li C."/>
            <person name="Lai Q."/>
            <person name="Li G."/>
            <person name="Dong C."/>
            <person name="Wang J."/>
            <person name="Liao Y."/>
            <person name="Shao Z."/>
        </authorList>
    </citation>
    <scope>NUCLEOTIDE SEQUENCE [LARGE SCALE GENOMIC DNA]</scope>
    <source>
        <strain evidence="1 2">SCH89</strain>
    </source>
</reference>
<gene>
    <name evidence="1" type="ORF">HOC_16583</name>
</gene>
<dbReference type="EMBL" id="ARYL01000033">
    <property type="protein sequence ID" value="KDA01203.1"/>
    <property type="molecule type" value="Genomic_DNA"/>
</dbReference>
<keyword evidence="2" id="KW-1185">Reference proteome</keyword>
<dbReference type="PATRIC" id="fig|1280953.3.peg.3323"/>
<protein>
    <submittedName>
        <fullName evidence="1">Uncharacterized protein</fullName>
    </submittedName>
</protein>
<evidence type="ECO:0000313" key="1">
    <source>
        <dbReference type="EMBL" id="KDA01203.1"/>
    </source>
</evidence>
<evidence type="ECO:0000313" key="2">
    <source>
        <dbReference type="Proteomes" id="UP000024942"/>
    </source>
</evidence>
<sequence>MAEDNPSGLPRPLIYVDQNILGAPLEALIQSEAFAAWRDTVVLVYSNETMNEIMRSEGLAPEFLGNLSKFVTARVFDELDDRLRPTGRFKIRVESPQQRYRVTLEEQLLASPDLQGLGVLHKLFGGEADRSYADISAAQVGEMQRAWKSELDQIDLPAAFRELLDQLHDSIISVASGALSSTAKTLATNLQPNGRQVTSVDFRRDLGLDMETLNSIKGDKVIERIWALIQSTNDTVRGWSFEAFCNVEGESPFTGKPYTIPDKVRSMMLILNLIGYQSDKKLSRSDKFISSQSDLGHAAYGSLCDAIVSNDIRFRKRLSAVYAYLYVPTRIFSVDASNGFRLREETE</sequence>
<comment type="caution">
    <text evidence="1">The sequence shown here is derived from an EMBL/GenBank/DDBJ whole genome shotgun (WGS) entry which is preliminary data.</text>
</comment>
<organism evidence="1 2">
    <name type="scientific">Hyphomonas oceanitis SCH89</name>
    <dbReference type="NCBI Taxonomy" id="1280953"/>
    <lineage>
        <taxon>Bacteria</taxon>
        <taxon>Pseudomonadati</taxon>
        <taxon>Pseudomonadota</taxon>
        <taxon>Alphaproteobacteria</taxon>
        <taxon>Hyphomonadales</taxon>
        <taxon>Hyphomonadaceae</taxon>
        <taxon>Hyphomonas</taxon>
    </lineage>
</organism>